<dbReference type="EMBL" id="SETJ01000006">
    <property type="protein sequence ID" value="RZM17532.1"/>
    <property type="molecule type" value="Genomic_DNA"/>
</dbReference>
<sequence length="261" mass="28214">MAKIVTVTTQKGGAGKTALALLLATGEALRGERVLLVDLDQQGDASYSLVSDYDPSKTSYELLTSESVQVPAVATPVSGYLNLDLVPASLTLERVEVELAGVLDAQFILSDKLEAVKDDYDLIVIDTPPSLNVIVSNALTAADKLIIPVQADIYSFKGMATLAQRVKAIQRRSNPRLSICGIVLNRYNPRTNLSKAITEALNEVAEQFNTKVYRSTLRDATAVREAQNAKQSLFEYAAKGAKVTEDAKALLNEIEEDLKNG</sequence>
<dbReference type="SUPFAM" id="SSF52540">
    <property type="entry name" value="P-loop containing nucleoside triphosphate hydrolases"/>
    <property type="match status" value="1"/>
</dbReference>
<dbReference type="CDD" id="cd02042">
    <property type="entry name" value="ParAB_family"/>
    <property type="match status" value="1"/>
</dbReference>
<protein>
    <submittedName>
        <fullName evidence="2">ATPase</fullName>
    </submittedName>
</protein>
<dbReference type="InterPro" id="IPR025669">
    <property type="entry name" value="AAA_dom"/>
</dbReference>
<organism evidence="2 3">
    <name type="scientific">Lactobacillus delbrueckii</name>
    <dbReference type="NCBI Taxonomy" id="1584"/>
    <lineage>
        <taxon>Bacteria</taxon>
        <taxon>Bacillati</taxon>
        <taxon>Bacillota</taxon>
        <taxon>Bacilli</taxon>
        <taxon>Lactobacillales</taxon>
        <taxon>Lactobacillaceae</taxon>
        <taxon>Lactobacillus</taxon>
    </lineage>
</organism>
<feature type="domain" description="AAA" evidence="1">
    <location>
        <begin position="2"/>
        <end position="179"/>
    </location>
</feature>
<gene>
    <name evidence="2" type="ORF">LDELB18P1_0049</name>
</gene>
<reference evidence="2 3" key="1">
    <citation type="submission" date="2019-01" db="EMBL/GenBank/DDBJ databases">
        <title>Colonization of the human gut by bovine bacteria present in Parmesan cheese.</title>
        <authorList>
            <person name="Lugli G.A."/>
            <person name="Milani C."/>
        </authorList>
    </citation>
    <scope>NUCLEOTIDE SEQUENCE [LARGE SCALE GENOMIC DNA]</scope>
    <source>
        <strain evidence="2 3">LDELB18P1</strain>
    </source>
</reference>
<dbReference type="Pfam" id="PF13614">
    <property type="entry name" value="AAA_31"/>
    <property type="match status" value="1"/>
</dbReference>
<dbReference type="InterPro" id="IPR050678">
    <property type="entry name" value="DNA_Partitioning_ATPase"/>
</dbReference>
<dbReference type="PIRSF" id="PIRSF009320">
    <property type="entry name" value="Nuc_binding_HP_1000"/>
    <property type="match status" value="1"/>
</dbReference>
<evidence type="ECO:0000313" key="3">
    <source>
        <dbReference type="Proteomes" id="UP000292818"/>
    </source>
</evidence>
<evidence type="ECO:0000259" key="1">
    <source>
        <dbReference type="Pfam" id="PF13614"/>
    </source>
</evidence>
<comment type="caution">
    <text evidence="2">The sequence shown here is derived from an EMBL/GenBank/DDBJ whole genome shotgun (WGS) entry which is preliminary data.</text>
</comment>
<dbReference type="PANTHER" id="PTHR13696:SF52">
    <property type="entry name" value="PARA FAMILY PROTEIN CT_582"/>
    <property type="match status" value="1"/>
</dbReference>
<dbReference type="Proteomes" id="UP000292818">
    <property type="component" value="Unassembled WGS sequence"/>
</dbReference>
<name>A0A4Q7DXS8_9LACO</name>
<evidence type="ECO:0000313" key="2">
    <source>
        <dbReference type="EMBL" id="RZM17532.1"/>
    </source>
</evidence>
<proteinExistence type="predicted"/>
<dbReference type="RefSeq" id="WP_035160831.1">
    <property type="nucleotide sequence ID" value="NZ_SETJ01000006.1"/>
</dbReference>
<accession>A0A4Q7DXS8</accession>
<dbReference type="PANTHER" id="PTHR13696">
    <property type="entry name" value="P-LOOP CONTAINING NUCLEOSIDE TRIPHOSPHATE HYDROLASE"/>
    <property type="match status" value="1"/>
</dbReference>
<dbReference type="AlphaFoldDB" id="A0A4Q7DXS8"/>
<dbReference type="InterPro" id="IPR027417">
    <property type="entry name" value="P-loop_NTPase"/>
</dbReference>
<dbReference type="Gene3D" id="3.40.50.300">
    <property type="entry name" value="P-loop containing nucleotide triphosphate hydrolases"/>
    <property type="match status" value="1"/>
</dbReference>